<dbReference type="EMBL" id="BAAAXZ010000043">
    <property type="protein sequence ID" value="GAA2917490.1"/>
    <property type="molecule type" value="Genomic_DNA"/>
</dbReference>
<comment type="caution">
    <text evidence="2">The sequence shown here is derived from an EMBL/GenBank/DDBJ whole genome shotgun (WGS) entry which is preliminary data.</text>
</comment>
<gene>
    <name evidence="2" type="ORF">GCM10020221_12130</name>
</gene>
<proteinExistence type="predicted"/>
<dbReference type="Pfam" id="PF17885">
    <property type="entry name" value="Smoa_sbd"/>
    <property type="match status" value="1"/>
</dbReference>
<organism evidence="2 3">
    <name type="scientific">Streptomyces thioluteus</name>
    <dbReference type="NCBI Taxonomy" id="66431"/>
    <lineage>
        <taxon>Bacteria</taxon>
        <taxon>Bacillati</taxon>
        <taxon>Actinomycetota</taxon>
        <taxon>Actinomycetes</taxon>
        <taxon>Kitasatosporales</taxon>
        <taxon>Streptomycetaceae</taxon>
        <taxon>Streptomyces</taxon>
    </lineage>
</organism>
<accession>A0ABN3WK24</accession>
<dbReference type="InterPro" id="IPR036188">
    <property type="entry name" value="FAD/NAD-bd_sf"/>
</dbReference>
<evidence type="ECO:0000259" key="1">
    <source>
        <dbReference type="Pfam" id="PF17885"/>
    </source>
</evidence>
<dbReference type="SUPFAM" id="SSF51905">
    <property type="entry name" value="FAD/NAD(P)-binding domain"/>
    <property type="match status" value="1"/>
</dbReference>
<reference evidence="2 3" key="1">
    <citation type="journal article" date="2019" name="Int. J. Syst. Evol. Microbiol.">
        <title>The Global Catalogue of Microorganisms (GCM) 10K type strain sequencing project: providing services to taxonomists for standard genome sequencing and annotation.</title>
        <authorList>
            <consortium name="The Broad Institute Genomics Platform"/>
            <consortium name="The Broad Institute Genome Sequencing Center for Infectious Disease"/>
            <person name="Wu L."/>
            <person name="Ma J."/>
        </authorList>
    </citation>
    <scope>NUCLEOTIDE SEQUENCE [LARGE SCALE GENOMIC DNA]</scope>
    <source>
        <strain evidence="2 3">JCM 4087</strain>
    </source>
</reference>
<keyword evidence="2" id="KW-0436">Ligase</keyword>
<keyword evidence="3" id="KW-1185">Reference proteome</keyword>
<name>A0ABN3WK24_STRTU</name>
<feature type="domain" description="Styrene monooxygenase StyA putative substrate binding" evidence="1">
    <location>
        <begin position="149"/>
        <end position="257"/>
    </location>
</feature>
<dbReference type="Proteomes" id="UP001501102">
    <property type="component" value="Unassembled WGS sequence"/>
</dbReference>
<dbReference type="Gene3D" id="3.50.50.60">
    <property type="entry name" value="FAD/NAD(P)-binding domain"/>
    <property type="match status" value="2"/>
</dbReference>
<evidence type="ECO:0000313" key="3">
    <source>
        <dbReference type="Proteomes" id="UP001501102"/>
    </source>
</evidence>
<dbReference type="Gene3D" id="3.30.9.40">
    <property type="match status" value="1"/>
</dbReference>
<dbReference type="InterPro" id="IPR041654">
    <property type="entry name" value="StyA_sbd"/>
</dbReference>
<dbReference type="GO" id="GO:0016874">
    <property type="term" value="F:ligase activity"/>
    <property type="evidence" value="ECO:0007669"/>
    <property type="project" value="UniProtKB-KW"/>
</dbReference>
<protein>
    <submittedName>
        <fullName evidence="2">Alanine-phosphoribitol ligase</fullName>
    </submittedName>
</protein>
<dbReference type="RefSeq" id="WP_344961312.1">
    <property type="nucleotide sequence ID" value="NZ_BAAAXZ010000043.1"/>
</dbReference>
<sequence length="410" mass="44592">MRRIAIVGAGQAGLHLALGLLRAAPGEYDVLLLSDRRPEEIRAGRVLSTQQMFGPARALERAAGLNLWDAETPWIEGMRLTTADPPGTAARTIAADLEEPAQSVDLRMKTARWLELFEEEGGRAEYRAVTADDLPALAAAHDLTLLASGRGDLGAVLGRDGRHSPFTEPRRELAVVYVHGVAPHPEWPAHLRMTGCPGVGELMVLPGLTLSGPCTMLLWEAVPDGSFDRWRDRPGPAEALKRSLELMRAWAPWEYERCAAAEPTDAGAVLTGAFVPVVRHPVAEVAPDAYVLGMADAVVLNDPLTGQGSNNAAHCADHYLRAVLARGDEPFDRAWMHDAFAPWWERARHTVAFTNTLLEPLPPHVRAVLTAAAERPDVAHRYVNGFPDPAGYRDWLLDADRAEAYLAALG</sequence>
<evidence type="ECO:0000313" key="2">
    <source>
        <dbReference type="EMBL" id="GAA2917490.1"/>
    </source>
</evidence>